<name>A0A0D0BRG6_9AGAR</name>
<dbReference type="HOGENOM" id="CLU_2146158_0_0_1"/>
<dbReference type="EMBL" id="KN834846">
    <property type="protein sequence ID" value="KIK52229.1"/>
    <property type="molecule type" value="Genomic_DNA"/>
</dbReference>
<evidence type="ECO:0008006" key="3">
    <source>
        <dbReference type="Google" id="ProtNLM"/>
    </source>
</evidence>
<organism evidence="1 2">
    <name type="scientific">Collybiopsis luxurians FD-317 M1</name>
    <dbReference type="NCBI Taxonomy" id="944289"/>
    <lineage>
        <taxon>Eukaryota</taxon>
        <taxon>Fungi</taxon>
        <taxon>Dikarya</taxon>
        <taxon>Basidiomycota</taxon>
        <taxon>Agaricomycotina</taxon>
        <taxon>Agaricomycetes</taxon>
        <taxon>Agaricomycetidae</taxon>
        <taxon>Agaricales</taxon>
        <taxon>Marasmiineae</taxon>
        <taxon>Omphalotaceae</taxon>
        <taxon>Collybiopsis</taxon>
        <taxon>Collybiopsis luxurians</taxon>
    </lineage>
</organism>
<dbReference type="AlphaFoldDB" id="A0A0D0BRG6"/>
<gene>
    <name evidence="1" type="ORF">GYMLUDRAFT_64352</name>
</gene>
<keyword evidence="2" id="KW-1185">Reference proteome</keyword>
<proteinExistence type="predicted"/>
<sequence length="112" mass="12471">MAFVSESLVAMGACTATVLASLTYLSRVQRHTPSLYKQYSLKAIWLGALMIAIHRFEKELKGEEKYAELSTFSGREIEQIMCDMFSVILCDGEMADSDLSPHCNALFPGIGW</sequence>
<evidence type="ECO:0000313" key="2">
    <source>
        <dbReference type="Proteomes" id="UP000053593"/>
    </source>
</evidence>
<dbReference type="Proteomes" id="UP000053593">
    <property type="component" value="Unassembled WGS sequence"/>
</dbReference>
<protein>
    <recommendedName>
        <fullName evidence="3">Cyclin N-terminal domain-containing protein</fullName>
    </recommendedName>
</protein>
<evidence type="ECO:0000313" key="1">
    <source>
        <dbReference type="EMBL" id="KIK52229.1"/>
    </source>
</evidence>
<accession>A0A0D0BRG6</accession>
<reference evidence="1 2" key="1">
    <citation type="submission" date="2014-04" db="EMBL/GenBank/DDBJ databases">
        <title>Evolutionary Origins and Diversification of the Mycorrhizal Mutualists.</title>
        <authorList>
            <consortium name="DOE Joint Genome Institute"/>
            <consortium name="Mycorrhizal Genomics Consortium"/>
            <person name="Kohler A."/>
            <person name="Kuo A."/>
            <person name="Nagy L.G."/>
            <person name="Floudas D."/>
            <person name="Copeland A."/>
            <person name="Barry K.W."/>
            <person name="Cichocki N."/>
            <person name="Veneault-Fourrey C."/>
            <person name="LaButti K."/>
            <person name="Lindquist E.A."/>
            <person name="Lipzen A."/>
            <person name="Lundell T."/>
            <person name="Morin E."/>
            <person name="Murat C."/>
            <person name="Riley R."/>
            <person name="Ohm R."/>
            <person name="Sun H."/>
            <person name="Tunlid A."/>
            <person name="Henrissat B."/>
            <person name="Grigoriev I.V."/>
            <person name="Hibbett D.S."/>
            <person name="Martin F."/>
        </authorList>
    </citation>
    <scope>NUCLEOTIDE SEQUENCE [LARGE SCALE GENOMIC DNA]</scope>
    <source>
        <strain evidence="1 2">FD-317 M1</strain>
    </source>
</reference>